<comment type="caution">
    <text evidence="20">The sequence shown here is derived from an EMBL/GenBank/DDBJ whole genome shotgun (WGS) entry which is preliminary data.</text>
</comment>
<feature type="region of interest" description="Disordered" evidence="15">
    <location>
        <begin position="1630"/>
        <end position="1898"/>
    </location>
</feature>
<feature type="compositionally biased region" description="Low complexity" evidence="15">
    <location>
        <begin position="1645"/>
        <end position="1656"/>
    </location>
</feature>
<feature type="compositionally biased region" description="Polar residues" evidence="15">
    <location>
        <begin position="1885"/>
        <end position="1898"/>
    </location>
</feature>
<dbReference type="EMBL" id="SPNW01000004">
    <property type="protein sequence ID" value="TIA92930.1"/>
    <property type="molecule type" value="Genomic_DNA"/>
</dbReference>
<dbReference type="Gene3D" id="3.40.50.11040">
    <property type="match status" value="1"/>
</dbReference>
<dbReference type="InterPro" id="IPR007807">
    <property type="entry name" value="TcmA/NAT10_helicase"/>
</dbReference>
<feature type="region of interest" description="Disordered" evidence="15">
    <location>
        <begin position="13"/>
        <end position="34"/>
    </location>
</feature>
<feature type="repeat" description="WD" evidence="14">
    <location>
        <begin position="1212"/>
        <end position="1253"/>
    </location>
</feature>
<protein>
    <recommendedName>
        <fullName evidence="12 13">RNA cytidine acetyltransferase</fullName>
        <ecNumber evidence="13">2.3.1.-</ecNumber>
    </recommendedName>
    <alternativeName>
        <fullName evidence="13">18S rRNA cytosine acetyltransferase</fullName>
    </alternativeName>
</protein>
<evidence type="ECO:0000256" key="12">
    <source>
        <dbReference type="ARBA" id="ARBA00068357"/>
    </source>
</evidence>
<evidence type="ECO:0000256" key="10">
    <source>
        <dbReference type="ARBA" id="ARBA00023315"/>
    </source>
</evidence>
<keyword evidence="10 13" id="KW-0012">Acyltransferase</keyword>
<evidence type="ECO:0000256" key="7">
    <source>
        <dbReference type="ARBA" id="ARBA00022741"/>
    </source>
</evidence>
<dbReference type="InterPro" id="IPR001680">
    <property type="entry name" value="WD40_rpt"/>
</dbReference>
<feature type="compositionally biased region" description="Basic and acidic residues" evidence="15">
    <location>
        <begin position="1860"/>
        <end position="1877"/>
    </location>
</feature>
<evidence type="ECO:0000256" key="14">
    <source>
        <dbReference type="PROSITE-ProRule" id="PRU00221"/>
    </source>
</evidence>
<evidence type="ECO:0000259" key="18">
    <source>
        <dbReference type="Pfam" id="PF13718"/>
    </source>
</evidence>
<feature type="domain" description="TcmA/NAT10 helicase" evidence="16">
    <location>
        <begin position="288"/>
        <end position="500"/>
    </location>
</feature>
<keyword evidence="6" id="KW-0677">Repeat</keyword>
<evidence type="ECO:0000256" key="6">
    <source>
        <dbReference type="ARBA" id="ARBA00022737"/>
    </source>
</evidence>
<evidence type="ECO:0000256" key="1">
    <source>
        <dbReference type="ARBA" id="ARBA00004604"/>
    </source>
</evidence>
<dbReference type="FunFam" id="3.40.50.300:FF:002218">
    <property type="entry name" value="tRNA(Met) cytidine acetyltransferase TmcA"/>
    <property type="match status" value="1"/>
</dbReference>
<evidence type="ECO:0000256" key="2">
    <source>
        <dbReference type="ARBA" id="ARBA00022552"/>
    </source>
</evidence>
<dbReference type="InterPro" id="IPR027417">
    <property type="entry name" value="P-loop_NTPase"/>
</dbReference>
<gene>
    <name evidence="13" type="primary">NAT10</name>
    <name evidence="20" type="ORF">E3P99_00366</name>
</gene>
<evidence type="ECO:0000256" key="3">
    <source>
        <dbReference type="ARBA" id="ARBA00022574"/>
    </source>
</evidence>
<keyword evidence="3 14" id="KW-0853">WD repeat</keyword>
<dbReference type="GO" id="GO:1990883">
    <property type="term" value="F:18S rRNA cytidine N-acetyltransferase activity"/>
    <property type="evidence" value="ECO:0007669"/>
    <property type="project" value="TreeGrafter"/>
</dbReference>
<dbReference type="Proteomes" id="UP000310189">
    <property type="component" value="Unassembled WGS sequence"/>
</dbReference>
<comment type="catalytic activity">
    <reaction evidence="13">
        <text>a cytidine in tRNA + acetyl-CoA + ATP + H2O = an N(4)-acetylcytidine in tRNA + ADP + phosphate + CoA + H(+)</text>
        <dbReference type="Rhea" id="RHEA:53876"/>
        <dbReference type="Rhea" id="RHEA-COMP:13670"/>
        <dbReference type="Rhea" id="RHEA-COMP:13671"/>
        <dbReference type="ChEBI" id="CHEBI:15377"/>
        <dbReference type="ChEBI" id="CHEBI:15378"/>
        <dbReference type="ChEBI" id="CHEBI:30616"/>
        <dbReference type="ChEBI" id="CHEBI:43474"/>
        <dbReference type="ChEBI" id="CHEBI:57287"/>
        <dbReference type="ChEBI" id="CHEBI:57288"/>
        <dbReference type="ChEBI" id="CHEBI:74900"/>
        <dbReference type="ChEBI" id="CHEBI:82748"/>
        <dbReference type="ChEBI" id="CHEBI:456216"/>
    </reaction>
</comment>
<proteinExistence type="inferred from homology"/>
<dbReference type="InterPro" id="IPR021772">
    <property type="entry name" value="WDR48/Bun107"/>
</dbReference>
<dbReference type="Gene3D" id="2.130.10.10">
    <property type="entry name" value="YVTN repeat-like/Quinoprotein amine dehydrogenase"/>
    <property type="match status" value="2"/>
</dbReference>
<dbReference type="PROSITE" id="PS50294">
    <property type="entry name" value="WD_REPEATS_REGION"/>
    <property type="match status" value="3"/>
</dbReference>
<feature type="region of interest" description="Disordered" evidence="15">
    <location>
        <begin position="1000"/>
        <end position="1060"/>
    </location>
</feature>
<keyword evidence="21" id="KW-1185">Reference proteome</keyword>
<feature type="compositionally biased region" description="Low complexity" evidence="15">
    <location>
        <begin position="1819"/>
        <end position="1848"/>
    </location>
</feature>
<dbReference type="SUPFAM" id="SSF50978">
    <property type="entry name" value="WD40 repeat-like"/>
    <property type="match status" value="1"/>
</dbReference>
<dbReference type="GO" id="GO:0030686">
    <property type="term" value="C:90S preribosome"/>
    <property type="evidence" value="ECO:0007669"/>
    <property type="project" value="TreeGrafter"/>
</dbReference>
<dbReference type="GO" id="GO:0051391">
    <property type="term" value="P:tRNA acetylation"/>
    <property type="evidence" value="ECO:0007669"/>
    <property type="project" value="UniProtKB-UniRule"/>
</dbReference>
<feature type="domain" description="Possible tRNA binding" evidence="19">
    <location>
        <begin position="775"/>
        <end position="999"/>
    </location>
</feature>
<evidence type="ECO:0000259" key="16">
    <source>
        <dbReference type="Pfam" id="PF05127"/>
    </source>
</evidence>
<evidence type="ECO:0000256" key="4">
    <source>
        <dbReference type="ARBA" id="ARBA00022679"/>
    </source>
</evidence>
<evidence type="ECO:0000256" key="13">
    <source>
        <dbReference type="HAMAP-Rule" id="MF_03211"/>
    </source>
</evidence>
<dbReference type="InterPro" id="IPR013562">
    <property type="entry name" value="TmcA/NAT10_N"/>
</dbReference>
<dbReference type="InterPro" id="IPR015943">
    <property type="entry name" value="WD40/YVTN_repeat-like_dom_sf"/>
</dbReference>
<evidence type="ECO:0000259" key="19">
    <source>
        <dbReference type="Pfam" id="PF13725"/>
    </source>
</evidence>
<dbReference type="InterPro" id="IPR019775">
    <property type="entry name" value="WD40_repeat_CS"/>
</dbReference>
<feature type="compositionally biased region" description="Pro residues" evidence="15">
    <location>
        <begin position="1668"/>
        <end position="1684"/>
    </location>
</feature>
<dbReference type="Pfam" id="PF08351">
    <property type="entry name" value="TmcA_N"/>
    <property type="match status" value="1"/>
</dbReference>
<evidence type="ECO:0000313" key="20">
    <source>
        <dbReference type="EMBL" id="TIA92930.1"/>
    </source>
</evidence>
<feature type="repeat" description="WD" evidence="14">
    <location>
        <begin position="1168"/>
        <end position="1199"/>
    </location>
</feature>
<keyword evidence="7 13" id="KW-0547">Nucleotide-binding</keyword>
<feature type="compositionally biased region" description="Polar residues" evidence="15">
    <location>
        <begin position="1685"/>
        <end position="1726"/>
    </location>
</feature>
<reference evidence="20 21" key="1">
    <citation type="submission" date="2019-03" db="EMBL/GenBank/DDBJ databases">
        <title>Sequencing 23 genomes of Wallemia ichthyophaga.</title>
        <authorList>
            <person name="Gostincar C."/>
        </authorList>
    </citation>
    <scope>NUCLEOTIDE SEQUENCE [LARGE SCALE GENOMIC DNA]</scope>
    <source>
        <strain evidence="20 21">EXF-5753</strain>
    </source>
</reference>
<feature type="binding site" evidence="13">
    <location>
        <begin position="649"/>
        <end position="655"/>
    </location>
    <ligand>
        <name>acetyl-CoA</name>
        <dbReference type="ChEBI" id="CHEBI:57288"/>
    </ligand>
</feature>
<dbReference type="PANTHER" id="PTHR10925">
    <property type="entry name" value="N-ACETYLTRANSFERASE 10"/>
    <property type="match status" value="1"/>
</dbReference>
<feature type="compositionally biased region" description="Low complexity" evidence="15">
    <location>
        <begin position="1772"/>
        <end position="1797"/>
    </location>
</feature>
<keyword evidence="4 13" id="KW-0808">Transferase</keyword>
<dbReference type="FunFam" id="3.40.50.11040:FF:000002">
    <property type="entry name" value="RNA cytidine acetyltransferase"/>
    <property type="match status" value="1"/>
</dbReference>
<dbReference type="OrthoDB" id="10067491at2759"/>
<dbReference type="HAMAP" id="MF_03211">
    <property type="entry name" value="RNA_acetyltr_Nat10"/>
    <property type="match status" value="1"/>
</dbReference>
<dbReference type="Pfam" id="PF00400">
    <property type="entry name" value="WD40"/>
    <property type="match status" value="3"/>
</dbReference>
<evidence type="ECO:0000256" key="11">
    <source>
        <dbReference type="ARBA" id="ARBA00052133"/>
    </source>
</evidence>
<comment type="subcellular location">
    <subcellularLocation>
        <location evidence="1 13">Nucleus</location>
        <location evidence="1 13">Nucleolus</location>
    </subcellularLocation>
</comment>
<comment type="subunit">
    <text evidence="13">Interacts with TAN1.</text>
</comment>
<feature type="binding site" evidence="13">
    <location>
        <begin position="293"/>
        <end position="302"/>
    </location>
    <ligand>
        <name>ATP</name>
        <dbReference type="ChEBI" id="CHEBI:30616"/>
    </ligand>
</feature>
<feature type="region of interest" description="Disordered" evidence="15">
    <location>
        <begin position="440"/>
        <end position="471"/>
    </location>
</feature>
<comment type="function">
    <text evidence="13">RNA cytidine acetyltransferase with specificity toward both 18S rRNA and tRNAs. Catalyzes the formation of N(4)-acetylcytidine (ac4C) in 18S rRNA. Required for early nucleolar cleavages of precursor rRNA at sites A0, A1 and A2 during 18S rRNA synthesis. Catalyzes the formation of ac4C in serine and leucine tRNAs. Requires the tRNA-binding adapter protein TAN1 for full tRNA acetyltransferase activity but not for 18S rRNA acetylation.</text>
</comment>
<dbReference type="Gene3D" id="3.40.50.300">
    <property type="entry name" value="P-loop containing nucleotide triphosphate hydrolases"/>
    <property type="match status" value="1"/>
</dbReference>
<keyword evidence="8 13" id="KW-0067">ATP-binding</keyword>
<dbReference type="Pfam" id="PF13725">
    <property type="entry name" value="tRNA_bind_2"/>
    <property type="match status" value="1"/>
</dbReference>
<dbReference type="SMART" id="SM00320">
    <property type="entry name" value="WD40"/>
    <property type="match status" value="8"/>
</dbReference>
<organism evidence="20 21">
    <name type="scientific">Wallemia hederae</name>
    <dbReference type="NCBI Taxonomy" id="1540922"/>
    <lineage>
        <taxon>Eukaryota</taxon>
        <taxon>Fungi</taxon>
        <taxon>Dikarya</taxon>
        <taxon>Basidiomycota</taxon>
        <taxon>Wallemiomycotina</taxon>
        <taxon>Wallemiomycetes</taxon>
        <taxon>Wallemiales</taxon>
        <taxon>Wallemiaceae</taxon>
        <taxon>Wallemia</taxon>
    </lineage>
</organism>
<dbReference type="Pfam" id="PF13718">
    <property type="entry name" value="GNAT_acetyltr_2"/>
    <property type="match status" value="1"/>
</dbReference>
<feature type="compositionally biased region" description="Low complexity" evidence="15">
    <location>
        <begin position="1727"/>
        <end position="1755"/>
    </location>
</feature>
<keyword evidence="9 13" id="KW-0539">Nucleus</keyword>
<dbReference type="GO" id="GO:0000049">
    <property type="term" value="F:tRNA binding"/>
    <property type="evidence" value="ECO:0007669"/>
    <property type="project" value="TreeGrafter"/>
</dbReference>
<comment type="caution">
    <text evidence="13">Lacks conserved residue(s) required for the propagation of feature annotation.</text>
</comment>
<dbReference type="InterPro" id="IPR027992">
    <property type="entry name" value="tRNA_bind_dom"/>
</dbReference>
<dbReference type="InterPro" id="IPR033688">
    <property type="entry name" value="NAT10"/>
</dbReference>
<dbReference type="PROSITE" id="PS50082">
    <property type="entry name" value="WD_REPEATS_2"/>
    <property type="match status" value="3"/>
</dbReference>
<dbReference type="Pfam" id="PF11816">
    <property type="entry name" value="DUF3337"/>
    <property type="match status" value="1"/>
</dbReference>
<feature type="compositionally biased region" description="Low complexity" evidence="15">
    <location>
        <begin position="1438"/>
        <end position="1456"/>
    </location>
</feature>
<dbReference type="GO" id="GO:0005524">
    <property type="term" value="F:ATP binding"/>
    <property type="evidence" value="ECO:0007669"/>
    <property type="project" value="UniProtKB-UniRule"/>
</dbReference>
<dbReference type="GO" id="GO:0051392">
    <property type="term" value="F:tRNA cytidine N4-acetyltransferase activity"/>
    <property type="evidence" value="ECO:0007669"/>
    <property type="project" value="RHEA"/>
</dbReference>
<feature type="region of interest" description="Disordered" evidence="15">
    <location>
        <begin position="1419"/>
        <end position="1456"/>
    </location>
</feature>
<comment type="similarity">
    <text evidence="13">Belongs to the RNA cytidine acetyltransferase family. NAT10 subfamily.</text>
</comment>
<comment type="catalytic activity">
    <reaction evidence="11 13">
        <text>a cytidine in 18S rRNA + acetyl-CoA + ATP + H2O = an N(4)-acetylcytidine in 18S rRNA + ADP + phosphate + CoA + H(+)</text>
        <dbReference type="Rhea" id="RHEA:51424"/>
        <dbReference type="Rhea" id="RHEA-COMP:13575"/>
        <dbReference type="Rhea" id="RHEA-COMP:13576"/>
        <dbReference type="ChEBI" id="CHEBI:15377"/>
        <dbReference type="ChEBI" id="CHEBI:15378"/>
        <dbReference type="ChEBI" id="CHEBI:30616"/>
        <dbReference type="ChEBI" id="CHEBI:43474"/>
        <dbReference type="ChEBI" id="CHEBI:57287"/>
        <dbReference type="ChEBI" id="CHEBI:57288"/>
        <dbReference type="ChEBI" id="CHEBI:74900"/>
        <dbReference type="ChEBI" id="CHEBI:82748"/>
        <dbReference type="ChEBI" id="CHEBI:456216"/>
    </reaction>
</comment>
<evidence type="ECO:0000313" key="21">
    <source>
        <dbReference type="Proteomes" id="UP000310189"/>
    </source>
</evidence>
<dbReference type="Gene3D" id="3.40.630.30">
    <property type="match status" value="1"/>
</dbReference>
<keyword evidence="5 13" id="KW-0819">tRNA processing</keyword>
<dbReference type="InterPro" id="IPR000182">
    <property type="entry name" value="GNAT_dom"/>
</dbReference>
<feature type="domain" description="N-acetyltransferase" evidence="18">
    <location>
        <begin position="541"/>
        <end position="765"/>
    </location>
</feature>
<dbReference type="GO" id="GO:0005730">
    <property type="term" value="C:nucleolus"/>
    <property type="evidence" value="ECO:0007669"/>
    <property type="project" value="UniProtKB-SubCell"/>
</dbReference>
<feature type="compositionally biased region" description="Polar residues" evidence="15">
    <location>
        <begin position="1798"/>
        <end position="1818"/>
    </location>
</feature>
<dbReference type="InterPro" id="IPR032672">
    <property type="entry name" value="TmcA/NAT10/Kre33"/>
</dbReference>
<evidence type="ECO:0000256" key="15">
    <source>
        <dbReference type="SAM" id="MobiDB-lite"/>
    </source>
</evidence>
<feature type="repeat" description="WD" evidence="14">
    <location>
        <begin position="1297"/>
        <end position="1338"/>
    </location>
</feature>
<feature type="binding site" evidence="13">
    <location>
        <position position="738"/>
    </location>
    <ligand>
        <name>acetyl-CoA</name>
        <dbReference type="ChEBI" id="CHEBI:57288"/>
    </ligand>
</feature>
<keyword evidence="2 13" id="KW-0698">rRNA processing</keyword>
<evidence type="ECO:0000256" key="5">
    <source>
        <dbReference type="ARBA" id="ARBA00022694"/>
    </source>
</evidence>
<dbReference type="PROSITE" id="PS00678">
    <property type="entry name" value="WD_REPEATS_1"/>
    <property type="match status" value="2"/>
</dbReference>
<evidence type="ECO:0000256" key="8">
    <source>
        <dbReference type="ARBA" id="ARBA00022840"/>
    </source>
</evidence>
<evidence type="ECO:0000256" key="9">
    <source>
        <dbReference type="ARBA" id="ARBA00023242"/>
    </source>
</evidence>
<dbReference type="Pfam" id="PF05127">
    <property type="entry name" value="NAT10_TcmA_helicase"/>
    <property type="match status" value="1"/>
</dbReference>
<dbReference type="EC" id="2.3.1.-" evidence="13"/>
<feature type="binding site" evidence="13">
    <location>
        <position position="482"/>
    </location>
    <ligand>
        <name>ATP</name>
        <dbReference type="ChEBI" id="CHEBI:30616"/>
    </ligand>
</feature>
<dbReference type="GO" id="GO:1904812">
    <property type="term" value="P:rRNA acetylation involved in maturation of SSU-rRNA"/>
    <property type="evidence" value="ECO:0007669"/>
    <property type="project" value="InterPro"/>
</dbReference>
<name>A0A4T0FWW3_9BASI</name>
<accession>A0A4T0FWW3</accession>
<feature type="domain" description="TmcA/NAT10 N-terminal" evidence="17">
    <location>
        <begin position="99"/>
        <end position="214"/>
    </location>
</feature>
<dbReference type="PANTHER" id="PTHR10925:SF5">
    <property type="entry name" value="RNA CYTIDINE ACETYLTRANSFERASE"/>
    <property type="match status" value="1"/>
</dbReference>
<evidence type="ECO:0000259" key="17">
    <source>
        <dbReference type="Pfam" id="PF08351"/>
    </source>
</evidence>
<dbReference type="InterPro" id="IPR036322">
    <property type="entry name" value="WD40_repeat_dom_sf"/>
</dbReference>
<sequence>MLAKLPSKYPHILPFPPDLPPQRLSPTSNTDNVQRKAAGLEIGDRGRDQIVNLHYFLSQARSSARPNVLWCYKNDLGFTSHRKKREQKIKRDVKRGIREPNEANPFELFVSVTDIRYTYYKDTPKVLGQTFGMLVLQDFESITPNLLARTIETVEGGGTVVLLLKTMSSLKQLYSMSMDVHQRYRTESQQNPISRFNERFILSLGANPSCLVLDDELNVLPISRGKDIKPVQEPPKKNAELDVIKEELKSTDIVGSLVKSTKTVDQAKSLLTFVEAIAEKTLSSTVTLTAGRGRGKSAALGLAMAASLAHGYSNIFVTSPTPENLRTLFEFLFKGLDSLGYEEHLDYDIVQSANPDFQKAIVRVNIFKHHRQTIQYIQPQDAHVLGQAELVVIDEAAAIPLPLVRNLIGPYLVFMSSTINGYEGTGRSLSLKLIQQLREQTRPTVSKETNDGPTKKKGQPEGATTAGKARTLRELKLEEPIRYSPGDEVEKWLNGLLCLDATVTSKAALKGTPHPNSCQLFYVNRDTLFSYHPASEAFLQRMMGLYVASHYKNSPNDLQLMSDAPGHALFVLLPPLKGNETSLPEPLVVLQVAFEGQISKESILNALSRGQRAGGDLIPWLVSQQFQDENFAQLSGVRIVRVASHPDYASMGYGSRALEQLNSFFSGELYEGGGDDNMETAFDRSEDSGDLMSDNIKIRDAASMPPLLQRLSERKPEKLDYLGVSYGMTENLLRFWKKRGYVPLYIRQTANELTGEHSCLMIRGLNSNADETSGWLSAFAQDFRRRFLNLLSYKFREFPSLTALTVLEAAAIGTNDEDGGEPLTTDELHYFMTPFDMKRLESYASSMLDYHVIVDLLPAIAQFYFTRRFGDEKLSAVQSSILLSLGLQRKQIEDVETELDVPVSQALALFMKSIRRLTKRLQDVEKQSIGKTIPTAQTQIAKKADGGTGDWSKMSQGIEEELDEAGREALKSAKRDAIDSLDMGKYALTQNEEDWKDAEEQVAKGKTNVSVKKRKGDDAEEKTHKKSKKRASKGGSKHEDAKYKQHPKATDVCSQGEQQQAAIGELESIDNGMESSTMTLDKDDHPKHSLGVTTLALDTSTQISGKTGPEGILYTSGKDGLVASWQLGLSTSRRSTRYGTVSDPVQHLEEGYRIHSQPIRQPTFRQCVQTHTDHCNDIVLSSQNQVLVSASSDRTVKAWRPHAEDNQMPAVLGTHGDYVRVLSYARDRSWIASGGLDRCAKLWDLNQDRNEAIVSIPTEQSIYSIATNHSAGLLLTGTPSQVVNVWDPRSSKPVSSLKGHSDNIRSLLLSEDSSRALSASSDSTIKLWDLRQMTCIDTFDHHRDSVWSLYSQHPSLHSFYSGDRSGRITKVVGEDVKEVATARHGITKLIASDDNLVFSASASSSNVSIWSDVDQQAQDDDATPTLSVRPPPATVRESSLSSPMKQSSSSSISSRISRSSLNVEPLAMIRGRHGIIRALMLNNRRHVLTINTHRHVSLWDIVACECVGQYTDETIDAILDEASDGSSTLTSQDILDKVRERIEGQAVTNAWNSIDCQTGSLTIHLDERRCFDGEAYLDELGIDGVEIDSDNKDQRVNLANLVLTNLLRHFIEYEKKHIGDDASVVEDTLPDKPYVNQNASGGYGTPTPGTPGLETPQIGISRQLATPPATPALPPPALAAPPPNTSLSDRTPTGNTHSDYFSLDSNGQQQNANGDQSAFQAYSNSRPTPTLGLVPPPGQSTAPAPASASVSTSASDTDKGSNPEDDGANQLSSSFNSNKSSPPGSQSQLQSQPVSTSNSLNRMKVSTSNSSSNLKPQDNTNTNTSTGTSPSTGSSPTLSSSPSNSKLGGLMGRMLISNARSKEKKEAAKKEDKENNKDSSPVIAPTQQPSHSQAQSQVTIMQSIKGRFNPASKKDVPVVPLNDNIPIVVSEESQDAEAFVSVYRGLVGTTGDGNDVKHLEKTLPEWVLEMVLCNNVYKDPRTPKATFLLERHPEEKVLGDLPESGNRLNASRSLRTRKLMSYVRDKLPQDKSVPKDVAVEDQLELICNDTLLDVTLTLGAIKQYVWQSKRNENPDDDSLIDPVIYYKRKQS</sequence>